<dbReference type="AlphaFoldDB" id="A0A6A7YAP1"/>
<keyword evidence="8" id="KW-1185">Reference proteome</keyword>
<gene>
    <name evidence="7" type="ORF">F0357_19135</name>
</gene>
<feature type="transmembrane region" description="Helical" evidence="6">
    <location>
        <begin position="12"/>
        <end position="32"/>
    </location>
</feature>
<keyword evidence="5 6" id="KW-0472">Membrane</keyword>
<reference evidence="7 8" key="1">
    <citation type="submission" date="2019-09" db="EMBL/GenBank/DDBJ databases">
        <title>Segnochrobactrum spirostomi gen. nov., sp. nov., isolated from the ciliate Spirostomum cf. yagiui and description of a novel family, Segnochrobactraceae fam. nov. within the order Rhizobiales of the class Alphaproteobacteria.</title>
        <authorList>
            <person name="Akter S."/>
            <person name="Shazib S.U.A."/>
            <person name="Shin M.K."/>
        </authorList>
    </citation>
    <scope>NUCLEOTIDE SEQUENCE [LARGE SCALE GENOMIC DNA]</scope>
    <source>
        <strain evidence="7 8">Sp-1</strain>
    </source>
</reference>
<dbReference type="PANTHER" id="PTHR32196:SF72">
    <property type="entry name" value="RIBOSE IMPORT PERMEASE PROTEIN RBSC"/>
    <property type="match status" value="1"/>
</dbReference>
<sequence length="327" mass="33803">MNRLDPRRDLAVRFAFMLLVYAAFALKLPAYYSVAGIASLLDGAFLTGIIALGVGLTMIAGEMDLSVGSMAALAGIVSIKLAAIGIIPAICLTALLAALVGALQGWCIAWLRINSLIFTVGTLIAFRGLALLLSGEQTANIPLDELESIDFLDVHWGFLSPLSLTLFAVALLLGLLATTTIWCREIFAIGGGRAEARAAGVPTRRPIVLAFALSGGLAGLAGAFLSLEAGSATPLGYEAVLLDAVTACLIGGVALQGGRGSVLGILVGLFTLRFLVSGIASLGAPFWAQSLASGALLITLILAEGGYSAWARRRAFSRRLSVDGSRT</sequence>
<feature type="transmembrane region" description="Helical" evidence="6">
    <location>
        <begin position="154"/>
        <end position="177"/>
    </location>
</feature>
<feature type="transmembrane region" description="Helical" evidence="6">
    <location>
        <begin position="239"/>
        <end position="255"/>
    </location>
</feature>
<feature type="transmembrane region" description="Helical" evidence="6">
    <location>
        <begin position="115"/>
        <end position="134"/>
    </location>
</feature>
<feature type="transmembrane region" description="Helical" evidence="6">
    <location>
        <begin position="286"/>
        <end position="310"/>
    </location>
</feature>
<dbReference type="GO" id="GO:0005886">
    <property type="term" value="C:plasma membrane"/>
    <property type="evidence" value="ECO:0007669"/>
    <property type="project" value="UniProtKB-SubCell"/>
</dbReference>
<keyword evidence="4 6" id="KW-1133">Transmembrane helix</keyword>
<dbReference type="Proteomes" id="UP000332515">
    <property type="component" value="Unassembled WGS sequence"/>
</dbReference>
<organism evidence="7 8">
    <name type="scientific">Segnochrobactrum spirostomi</name>
    <dbReference type="NCBI Taxonomy" id="2608987"/>
    <lineage>
        <taxon>Bacteria</taxon>
        <taxon>Pseudomonadati</taxon>
        <taxon>Pseudomonadota</taxon>
        <taxon>Alphaproteobacteria</taxon>
        <taxon>Hyphomicrobiales</taxon>
        <taxon>Segnochrobactraceae</taxon>
        <taxon>Segnochrobactrum</taxon>
    </lineage>
</organism>
<protein>
    <submittedName>
        <fullName evidence="7">ABC transporter permease</fullName>
    </submittedName>
</protein>
<dbReference type="GO" id="GO:0022857">
    <property type="term" value="F:transmembrane transporter activity"/>
    <property type="evidence" value="ECO:0007669"/>
    <property type="project" value="InterPro"/>
</dbReference>
<evidence type="ECO:0000256" key="6">
    <source>
        <dbReference type="SAM" id="Phobius"/>
    </source>
</evidence>
<evidence type="ECO:0000256" key="4">
    <source>
        <dbReference type="ARBA" id="ARBA00022989"/>
    </source>
</evidence>
<evidence type="ECO:0000256" key="2">
    <source>
        <dbReference type="ARBA" id="ARBA00022475"/>
    </source>
</evidence>
<dbReference type="CDD" id="cd06579">
    <property type="entry name" value="TM_PBP1_transp_AraH_like"/>
    <property type="match status" value="1"/>
</dbReference>
<dbReference type="PANTHER" id="PTHR32196">
    <property type="entry name" value="ABC TRANSPORTER PERMEASE PROTEIN YPHD-RELATED-RELATED"/>
    <property type="match status" value="1"/>
</dbReference>
<comment type="subcellular location">
    <subcellularLocation>
        <location evidence="1">Cell membrane</location>
        <topology evidence="1">Multi-pass membrane protein</topology>
    </subcellularLocation>
</comment>
<keyword evidence="2" id="KW-1003">Cell membrane</keyword>
<dbReference type="InterPro" id="IPR001851">
    <property type="entry name" value="ABC_transp_permease"/>
</dbReference>
<evidence type="ECO:0000313" key="7">
    <source>
        <dbReference type="EMBL" id="MQT14732.1"/>
    </source>
</evidence>
<accession>A0A6A7YAP1</accession>
<name>A0A6A7YAP1_9HYPH</name>
<evidence type="ECO:0000313" key="8">
    <source>
        <dbReference type="Proteomes" id="UP000332515"/>
    </source>
</evidence>
<feature type="transmembrane region" description="Helical" evidence="6">
    <location>
        <begin position="262"/>
        <end position="280"/>
    </location>
</feature>
<feature type="transmembrane region" description="Helical" evidence="6">
    <location>
        <begin position="81"/>
        <end position="103"/>
    </location>
</feature>
<keyword evidence="3 6" id="KW-0812">Transmembrane</keyword>
<evidence type="ECO:0000256" key="1">
    <source>
        <dbReference type="ARBA" id="ARBA00004651"/>
    </source>
</evidence>
<feature type="transmembrane region" description="Helical" evidence="6">
    <location>
        <begin position="44"/>
        <end position="61"/>
    </location>
</feature>
<evidence type="ECO:0000256" key="5">
    <source>
        <dbReference type="ARBA" id="ARBA00023136"/>
    </source>
</evidence>
<proteinExistence type="predicted"/>
<evidence type="ECO:0000256" key="3">
    <source>
        <dbReference type="ARBA" id="ARBA00022692"/>
    </source>
</evidence>
<comment type="caution">
    <text evidence="7">The sequence shown here is derived from an EMBL/GenBank/DDBJ whole genome shotgun (WGS) entry which is preliminary data.</text>
</comment>
<feature type="transmembrane region" description="Helical" evidence="6">
    <location>
        <begin position="207"/>
        <end position="227"/>
    </location>
</feature>
<dbReference type="RefSeq" id="WP_153487860.1">
    <property type="nucleotide sequence ID" value="NZ_VWNA01000002.1"/>
</dbReference>
<dbReference type="EMBL" id="VWNA01000002">
    <property type="protein sequence ID" value="MQT14732.1"/>
    <property type="molecule type" value="Genomic_DNA"/>
</dbReference>
<dbReference type="Pfam" id="PF02653">
    <property type="entry name" value="BPD_transp_2"/>
    <property type="match status" value="1"/>
</dbReference>